<organism evidence="10 12">
    <name type="scientific">Aeromonas caviae</name>
    <name type="common">Aeromonas punctata</name>
    <dbReference type="NCBI Taxonomy" id="648"/>
    <lineage>
        <taxon>Bacteria</taxon>
        <taxon>Pseudomonadati</taxon>
        <taxon>Pseudomonadota</taxon>
        <taxon>Gammaproteobacteria</taxon>
        <taxon>Aeromonadales</taxon>
        <taxon>Aeromonadaceae</taxon>
        <taxon>Aeromonas</taxon>
    </lineage>
</organism>
<dbReference type="CDD" id="cd06579">
    <property type="entry name" value="TM_PBP1_transp_AraH_like"/>
    <property type="match status" value="1"/>
</dbReference>
<dbReference type="Proteomes" id="UP001163285">
    <property type="component" value="Chromosome"/>
</dbReference>
<evidence type="ECO:0000256" key="7">
    <source>
        <dbReference type="SAM" id="MobiDB-lite"/>
    </source>
</evidence>
<feature type="transmembrane region" description="Helical" evidence="8">
    <location>
        <begin position="110"/>
        <end position="131"/>
    </location>
</feature>
<dbReference type="InterPro" id="IPR036374">
    <property type="entry name" value="OxRdtase_Mopterin-bd_sf"/>
</dbReference>
<feature type="transmembrane region" description="Helical" evidence="8">
    <location>
        <begin position="138"/>
        <end position="155"/>
    </location>
</feature>
<evidence type="ECO:0000256" key="3">
    <source>
        <dbReference type="ARBA" id="ARBA00022475"/>
    </source>
</evidence>
<comment type="similarity">
    <text evidence="2">Belongs to the binding-protein-dependent transport system permease family. AraH/RbsC subfamily.</text>
</comment>
<dbReference type="RefSeq" id="WP_125117248.1">
    <property type="nucleotide sequence ID" value="NZ_AP019195.1"/>
</dbReference>
<accession>A0A3G9IAZ9</accession>
<feature type="transmembrane region" description="Helical" evidence="8">
    <location>
        <begin position="22"/>
        <end position="46"/>
    </location>
</feature>
<reference evidence="10" key="1">
    <citation type="journal article" date="2019" name="J Environ">
        <title>Genetic characterization and potential molecular dissemination mechanism of tet (31) gene in Aeromonas caviae from an oxytetracycline wastewater treatment system.</title>
        <authorList>
            <person name="Shi Y."/>
            <person name="Tian Z."/>
            <person name="Leclercq S.O."/>
            <person name="Zhang H."/>
            <person name="Yang M."/>
            <person name="Zhang Y."/>
        </authorList>
    </citation>
    <scope>NUCLEOTIDE SEQUENCE</scope>
    <source>
        <strain evidence="10">T25-39</strain>
    </source>
</reference>
<evidence type="ECO:0000256" key="1">
    <source>
        <dbReference type="ARBA" id="ARBA00004429"/>
    </source>
</evidence>
<dbReference type="SUPFAM" id="SSF56524">
    <property type="entry name" value="Oxidoreductase molybdopterin-binding domain"/>
    <property type="match status" value="1"/>
</dbReference>
<dbReference type="Pfam" id="PF00174">
    <property type="entry name" value="Oxidored_molyb"/>
    <property type="match status" value="1"/>
</dbReference>
<feature type="transmembrane region" description="Helical" evidence="8">
    <location>
        <begin position="175"/>
        <end position="196"/>
    </location>
</feature>
<evidence type="ECO:0000256" key="5">
    <source>
        <dbReference type="ARBA" id="ARBA00022989"/>
    </source>
</evidence>
<evidence type="ECO:0000256" key="4">
    <source>
        <dbReference type="ARBA" id="ARBA00022692"/>
    </source>
</evidence>
<evidence type="ECO:0000313" key="11">
    <source>
        <dbReference type="EMBL" id="WGC86204.1"/>
    </source>
</evidence>
<feature type="transmembrane region" description="Helical" evidence="8">
    <location>
        <begin position="67"/>
        <end position="90"/>
    </location>
</feature>
<proteinExistence type="inferred from homology"/>
<keyword evidence="4 8" id="KW-0812">Transmembrane</keyword>
<dbReference type="InterPro" id="IPR001851">
    <property type="entry name" value="ABC_transp_permease"/>
</dbReference>
<keyword evidence="6 8" id="KW-0472">Membrane</keyword>
<keyword evidence="3" id="KW-1003">Cell membrane</keyword>
<evidence type="ECO:0000256" key="2">
    <source>
        <dbReference type="ARBA" id="ARBA00007942"/>
    </source>
</evidence>
<dbReference type="PANTHER" id="PTHR32196:SF19">
    <property type="entry name" value="GALACTOFURANOSE TRANSPORTER PERMEASE PROTEIN YTFT"/>
    <property type="match status" value="1"/>
</dbReference>
<comment type="subcellular location">
    <subcellularLocation>
        <location evidence="1">Cell inner membrane</location>
        <topology evidence="1">Multi-pass membrane protein</topology>
    </subcellularLocation>
</comment>
<dbReference type="EMBL" id="CP025706">
    <property type="protein sequence ID" value="QLI60217.1"/>
    <property type="molecule type" value="Genomic_DNA"/>
</dbReference>
<dbReference type="PANTHER" id="PTHR32196">
    <property type="entry name" value="ABC TRANSPORTER PERMEASE PROTEIN YPHD-RELATED-RELATED"/>
    <property type="match status" value="1"/>
</dbReference>
<dbReference type="GO" id="GO:0022857">
    <property type="term" value="F:transmembrane transporter activity"/>
    <property type="evidence" value="ECO:0007669"/>
    <property type="project" value="InterPro"/>
</dbReference>
<reference evidence="11" key="2">
    <citation type="submission" date="2023-04" db="EMBL/GenBank/DDBJ databases">
        <title>Whole Genome Sequence of Multi-drug resistant Aeromonas caviae as a gut pathogen in newborn.</title>
        <authorList>
            <person name="Jadhav S.V."/>
            <person name="Saroj S.D."/>
            <person name="Saha U.B."/>
            <person name="Sen S."/>
            <person name="Kher A."/>
        </authorList>
    </citation>
    <scope>NUCLEOTIDE SEQUENCE</scope>
    <source>
        <strain evidence="11">SVJ23</strain>
    </source>
</reference>
<gene>
    <name evidence="10" type="ORF">C1C91_22175</name>
    <name evidence="11" type="ORF">OJY61_23315</name>
</gene>
<dbReference type="Pfam" id="PF02653">
    <property type="entry name" value="BPD_transp_2"/>
    <property type="match status" value="1"/>
</dbReference>
<evidence type="ECO:0000313" key="10">
    <source>
        <dbReference type="EMBL" id="QLI60217.1"/>
    </source>
</evidence>
<feature type="region of interest" description="Disordered" evidence="7">
    <location>
        <begin position="1"/>
        <end position="20"/>
    </location>
</feature>
<protein>
    <submittedName>
        <fullName evidence="10">Molybdopterin-dependent oxidoreductase</fullName>
    </submittedName>
</protein>
<dbReference type="GO" id="GO:0005886">
    <property type="term" value="C:plasma membrane"/>
    <property type="evidence" value="ECO:0007669"/>
    <property type="project" value="UniProtKB-SubCell"/>
</dbReference>
<name>A0A3G9IAZ9_AERCA</name>
<evidence type="ECO:0000259" key="9">
    <source>
        <dbReference type="Pfam" id="PF00174"/>
    </source>
</evidence>
<keyword evidence="5 8" id="KW-1133">Transmembrane helix</keyword>
<dbReference type="Gene3D" id="3.90.420.10">
    <property type="entry name" value="Oxidoreductase, molybdopterin-binding domain"/>
    <property type="match status" value="1"/>
</dbReference>
<dbReference type="AlphaFoldDB" id="A0A3G9IAZ9"/>
<feature type="domain" description="Oxidoreductase molybdopterin-binding" evidence="9">
    <location>
        <begin position="257"/>
        <end position="324"/>
    </location>
</feature>
<dbReference type="InterPro" id="IPR000572">
    <property type="entry name" value="OxRdtase_Mopterin-bd_dom"/>
</dbReference>
<dbReference type="Proteomes" id="UP000266778">
    <property type="component" value="Chromosome"/>
</dbReference>
<dbReference type="EMBL" id="CP110176">
    <property type="protein sequence ID" value="WGC86204.1"/>
    <property type="molecule type" value="Genomic_DNA"/>
</dbReference>
<evidence type="ECO:0000256" key="6">
    <source>
        <dbReference type="ARBA" id="ARBA00023136"/>
    </source>
</evidence>
<evidence type="ECO:0000313" key="12">
    <source>
        <dbReference type="Proteomes" id="UP000266778"/>
    </source>
</evidence>
<evidence type="ECO:0000256" key="8">
    <source>
        <dbReference type="SAM" id="Phobius"/>
    </source>
</evidence>
<sequence>MTSSTLPLSKGASRPRRPWPTGSAQCVALVCVLLINALVADNFFAIHIQDGRLFGSLIDILNRCAPVALLSLGMTLVIATGGIDLSVGAVMAISGATMASLATGGHSLPVIFASVIGVGLLCGLWNGLLVAVFKIQPIVATLILMVAGRGIAQLITEGQIITFNNDALAWIGSGALFYLPTPVIITLGMALFIWLLTKRTALGLFIEAVGINIKAAKNAGLNTQPNYQQSALWDTAMLDALPEYEIKTHTPWYDEEKVFRGPRLSDLLAKVGANGKQLTITALNDYSIQVPASDATQYQVILARSINGKPLSVRDKGPLFLIYPFDQYPELRNKLYYSRAICQISRIKVE</sequence>